<dbReference type="PROSITE" id="PS50893">
    <property type="entry name" value="ABC_TRANSPORTER_2"/>
    <property type="match status" value="1"/>
</dbReference>
<evidence type="ECO:0000256" key="2">
    <source>
        <dbReference type="ARBA" id="ARBA00022741"/>
    </source>
</evidence>
<evidence type="ECO:0000256" key="3">
    <source>
        <dbReference type="ARBA" id="ARBA00022840"/>
    </source>
</evidence>
<evidence type="ECO:0000259" key="4">
    <source>
        <dbReference type="PROSITE" id="PS50893"/>
    </source>
</evidence>
<dbReference type="AlphaFoldDB" id="A0A0G1TFL1"/>
<name>A0A0G1TFL1_9BACT</name>
<keyword evidence="3 5" id="KW-0067">ATP-binding</keyword>
<dbReference type="PANTHER" id="PTHR43204">
    <property type="entry name" value="ABC TRANSPORTER I FAMILY MEMBER 6, CHLOROPLASTIC"/>
    <property type="match status" value="1"/>
</dbReference>
<dbReference type="InterPro" id="IPR003439">
    <property type="entry name" value="ABC_transporter-like_ATP-bd"/>
</dbReference>
<dbReference type="CDD" id="cd03217">
    <property type="entry name" value="ABC_FeS_Assembly"/>
    <property type="match status" value="1"/>
</dbReference>
<dbReference type="PATRIC" id="fig|1618438.3.peg.331"/>
<evidence type="ECO:0000313" key="5">
    <source>
        <dbReference type="EMBL" id="KKU80551.1"/>
    </source>
</evidence>
<dbReference type="SUPFAM" id="SSF52540">
    <property type="entry name" value="P-loop containing nucleoside triphosphate hydrolases"/>
    <property type="match status" value="1"/>
</dbReference>
<dbReference type="SMART" id="SM00382">
    <property type="entry name" value="AAA"/>
    <property type="match status" value="1"/>
</dbReference>
<reference evidence="5 6" key="1">
    <citation type="journal article" date="2015" name="Nature">
        <title>rRNA introns, odd ribosomes, and small enigmatic genomes across a large radiation of phyla.</title>
        <authorList>
            <person name="Brown C.T."/>
            <person name="Hug L.A."/>
            <person name="Thomas B.C."/>
            <person name="Sharon I."/>
            <person name="Castelle C.J."/>
            <person name="Singh A."/>
            <person name="Wilkins M.J."/>
            <person name="Williams K.H."/>
            <person name="Banfield J.F."/>
        </authorList>
    </citation>
    <scope>NUCLEOTIDE SEQUENCE [LARGE SCALE GENOMIC DNA]</scope>
</reference>
<dbReference type="GO" id="GO:0005524">
    <property type="term" value="F:ATP binding"/>
    <property type="evidence" value="ECO:0007669"/>
    <property type="project" value="UniProtKB-KW"/>
</dbReference>
<dbReference type="Gene3D" id="3.40.50.300">
    <property type="entry name" value="P-loop containing nucleotide triphosphate hydrolases"/>
    <property type="match status" value="1"/>
</dbReference>
<dbReference type="PANTHER" id="PTHR43204:SF1">
    <property type="entry name" value="ABC TRANSPORTER I FAMILY MEMBER 6, CHLOROPLASTIC"/>
    <property type="match status" value="1"/>
</dbReference>
<gene>
    <name evidence="5" type="ORF">UY08_C0017G0004</name>
</gene>
<evidence type="ECO:0000313" key="6">
    <source>
        <dbReference type="Proteomes" id="UP000034212"/>
    </source>
</evidence>
<protein>
    <submittedName>
        <fullName evidence="5">Fe-S cluster assembly ATP-binding protein SufC</fullName>
    </submittedName>
</protein>
<dbReference type="Pfam" id="PF00005">
    <property type="entry name" value="ABC_tran"/>
    <property type="match status" value="1"/>
</dbReference>
<comment type="similarity">
    <text evidence="1">Belongs to the ABC transporter superfamily. Ycf16 family.</text>
</comment>
<dbReference type="InterPro" id="IPR027417">
    <property type="entry name" value="P-loop_NTPase"/>
</dbReference>
<accession>A0A0G1TFL1</accession>
<dbReference type="EMBL" id="LCOQ01000017">
    <property type="protein sequence ID" value="KKU80551.1"/>
    <property type="molecule type" value="Genomic_DNA"/>
</dbReference>
<evidence type="ECO:0000256" key="1">
    <source>
        <dbReference type="ARBA" id="ARBA00006216"/>
    </source>
</evidence>
<dbReference type="GO" id="GO:0016887">
    <property type="term" value="F:ATP hydrolysis activity"/>
    <property type="evidence" value="ECO:0007669"/>
    <property type="project" value="InterPro"/>
</dbReference>
<organism evidence="5 6">
    <name type="scientific">Candidatus Gottesmanbacteria bacterium GW2011_GWA1_47_8</name>
    <dbReference type="NCBI Taxonomy" id="1618438"/>
    <lineage>
        <taxon>Bacteria</taxon>
        <taxon>Candidatus Gottesmaniibacteriota</taxon>
    </lineage>
</organism>
<sequence length="241" mass="26191">MSSLRLANLTVSVAGRTVLSDVSFSIKPGEIVALMGPNGSGKSSLANTIMGHPAYQVVKGKASLGRKNLLSLSPDARAQAGMFLAFQYPVGITGVNVRQMLLAALRARGLKFTALGLKQKVEREARALGIKPELLTRDLNEGFSGGEKKKMEILQLRLLEPQVAILDDSGLDIDALKTVAANAKDAAKRQKMAVLVITHYQRLLNYLKPDRVLVLKDGKLVDQGGMELVKRLEQHGYKIYD</sequence>
<dbReference type="InterPro" id="IPR003593">
    <property type="entry name" value="AAA+_ATPase"/>
</dbReference>
<proteinExistence type="inferred from homology"/>
<keyword evidence="2" id="KW-0547">Nucleotide-binding</keyword>
<feature type="domain" description="ABC transporter" evidence="4">
    <location>
        <begin position="4"/>
        <end position="241"/>
    </location>
</feature>
<comment type="caution">
    <text evidence="5">The sequence shown here is derived from an EMBL/GenBank/DDBJ whole genome shotgun (WGS) entry which is preliminary data.</text>
</comment>
<dbReference type="NCBIfam" id="TIGR01978">
    <property type="entry name" value="sufC"/>
    <property type="match status" value="1"/>
</dbReference>
<dbReference type="Proteomes" id="UP000034212">
    <property type="component" value="Unassembled WGS sequence"/>
</dbReference>
<dbReference type="InterPro" id="IPR010230">
    <property type="entry name" value="FeS-cluster_ATPase_SufC"/>
</dbReference>